<name>A0A0A9AP26_ARUDO</name>
<evidence type="ECO:0000256" key="1">
    <source>
        <dbReference type="SAM" id="MobiDB-lite"/>
    </source>
</evidence>
<feature type="compositionally biased region" description="Polar residues" evidence="1">
    <location>
        <begin position="18"/>
        <end position="40"/>
    </location>
</feature>
<reference evidence="2" key="2">
    <citation type="journal article" date="2015" name="Data Brief">
        <title>Shoot transcriptome of the giant reed, Arundo donax.</title>
        <authorList>
            <person name="Barrero R.A."/>
            <person name="Guerrero F.D."/>
            <person name="Moolhuijzen P."/>
            <person name="Goolsby J.A."/>
            <person name="Tidwell J."/>
            <person name="Bellgard S.E."/>
            <person name="Bellgard M.I."/>
        </authorList>
    </citation>
    <scope>NUCLEOTIDE SEQUENCE</scope>
    <source>
        <tissue evidence="2">Shoot tissue taken approximately 20 cm above the soil surface</tissue>
    </source>
</reference>
<proteinExistence type="predicted"/>
<sequence>MQGLHYFTQRKKRKTKNEPLSGNLEASQKQSKFPCDSETSTYDYQTCPLLLAGN</sequence>
<organism evidence="2">
    <name type="scientific">Arundo donax</name>
    <name type="common">Giant reed</name>
    <name type="synonym">Donax arundinaceus</name>
    <dbReference type="NCBI Taxonomy" id="35708"/>
    <lineage>
        <taxon>Eukaryota</taxon>
        <taxon>Viridiplantae</taxon>
        <taxon>Streptophyta</taxon>
        <taxon>Embryophyta</taxon>
        <taxon>Tracheophyta</taxon>
        <taxon>Spermatophyta</taxon>
        <taxon>Magnoliopsida</taxon>
        <taxon>Liliopsida</taxon>
        <taxon>Poales</taxon>
        <taxon>Poaceae</taxon>
        <taxon>PACMAD clade</taxon>
        <taxon>Arundinoideae</taxon>
        <taxon>Arundineae</taxon>
        <taxon>Arundo</taxon>
    </lineage>
</organism>
<accession>A0A0A9AP26</accession>
<dbReference type="AlphaFoldDB" id="A0A0A9AP26"/>
<feature type="region of interest" description="Disordered" evidence="1">
    <location>
        <begin position="1"/>
        <end position="40"/>
    </location>
</feature>
<evidence type="ECO:0000313" key="2">
    <source>
        <dbReference type="EMBL" id="JAD48857.1"/>
    </source>
</evidence>
<protein>
    <submittedName>
        <fullName evidence="2">Uncharacterized protein</fullName>
    </submittedName>
</protein>
<reference evidence="2" key="1">
    <citation type="submission" date="2014-09" db="EMBL/GenBank/DDBJ databases">
        <authorList>
            <person name="Magalhaes I.L.F."/>
            <person name="Oliveira U."/>
            <person name="Santos F.R."/>
            <person name="Vidigal T.H.D.A."/>
            <person name="Brescovit A.D."/>
            <person name="Santos A.J."/>
        </authorList>
    </citation>
    <scope>NUCLEOTIDE SEQUENCE</scope>
    <source>
        <tissue evidence="2">Shoot tissue taken approximately 20 cm above the soil surface</tissue>
    </source>
</reference>
<dbReference type="EMBL" id="GBRH01249038">
    <property type="protein sequence ID" value="JAD48857.1"/>
    <property type="molecule type" value="Transcribed_RNA"/>
</dbReference>